<dbReference type="AlphaFoldDB" id="A0A0J1IAA5"/>
<dbReference type="InterPro" id="IPR002645">
    <property type="entry name" value="STAS_dom"/>
</dbReference>
<evidence type="ECO:0000259" key="1">
    <source>
        <dbReference type="PROSITE" id="PS50801"/>
    </source>
</evidence>
<comment type="caution">
    <text evidence="2">The sequence shown here is derived from an EMBL/GenBank/DDBJ whole genome shotgun (WGS) entry which is preliminary data.</text>
</comment>
<dbReference type="OrthoDB" id="9793697at2"/>
<dbReference type="Pfam" id="PF01740">
    <property type="entry name" value="STAS"/>
    <property type="match status" value="1"/>
</dbReference>
<organism evidence="2 3">
    <name type="scientific">Niallia circulans</name>
    <name type="common">Bacillus circulans</name>
    <dbReference type="NCBI Taxonomy" id="1397"/>
    <lineage>
        <taxon>Bacteria</taxon>
        <taxon>Bacillati</taxon>
        <taxon>Bacillota</taxon>
        <taxon>Bacilli</taxon>
        <taxon>Bacillales</taxon>
        <taxon>Bacillaceae</taxon>
        <taxon>Niallia</taxon>
    </lineage>
</organism>
<dbReference type="SUPFAM" id="SSF52091">
    <property type="entry name" value="SpoIIaa-like"/>
    <property type="match status" value="1"/>
</dbReference>
<proteinExistence type="predicted"/>
<dbReference type="Gene3D" id="3.30.750.24">
    <property type="entry name" value="STAS domain"/>
    <property type="match status" value="1"/>
</dbReference>
<evidence type="ECO:0000313" key="3">
    <source>
        <dbReference type="Proteomes" id="UP000036045"/>
    </source>
</evidence>
<evidence type="ECO:0000313" key="2">
    <source>
        <dbReference type="EMBL" id="KLV22888.1"/>
    </source>
</evidence>
<dbReference type="CDD" id="cd07043">
    <property type="entry name" value="STAS_anti-anti-sigma_factors"/>
    <property type="match status" value="1"/>
</dbReference>
<reference evidence="2 3" key="1">
    <citation type="submission" date="2015-05" db="EMBL/GenBank/DDBJ databases">
        <title>Whole genome sequence and identification of bacterial endophytes from Costus igneus.</title>
        <authorList>
            <person name="Lee Y.P."/>
            <person name="Gan H.M."/>
            <person name="Eng W."/>
            <person name="Wheatley M.S."/>
            <person name="Caraballo A."/>
            <person name="Polter S."/>
            <person name="Savka M.A."/>
            <person name="Hudson A.O."/>
        </authorList>
    </citation>
    <scope>NUCLEOTIDE SEQUENCE [LARGE SCALE GENOMIC DNA]</scope>
    <source>
        <strain evidence="2 3">RIT379</strain>
    </source>
</reference>
<protein>
    <submittedName>
        <fullName evidence="2">Anti-sigma-factor antagonist</fullName>
    </submittedName>
</protein>
<dbReference type="InterPro" id="IPR036513">
    <property type="entry name" value="STAS_dom_sf"/>
</dbReference>
<dbReference type="EMBL" id="LDPH01000028">
    <property type="protein sequence ID" value="KLV22888.1"/>
    <property type="molecule type" value="Genomic_DNA"/>
</dbReference>
<sequence>MSLTVKKELQESTITLKLNGILDISTTNLIDPYLADIGHIEALIIDFAGLDFIDSTGIGSIMNTIFLSQEKGFKLKFQGIDELTHTVFETVGLYQILESVNGEVV</sequence>
<dbReference type="PROSITE" id="PS50801">
    <property type="entry name" value="STAS"/>
    <property type="match status" value="1"/>
</dbReference>
<name>A0A0J1IAA5_NIACI</name>
<dbReference type="PATRIC" id="fig|1397.4.peg.2888"/>
<keyword evidence="3" id="KW-1185">Reference proteome</keyword>
<dbReference type="PANTHER" id="PTHR33495">
    <property type="entry name" value="ANTI-SIGMA FACTOR ANTAGONIST TM_1081-RELATED-RELATED"/>
    <property type="match status" value="1"/>
</dbReference>
<dbReference type="Proteomes" id="UP000036045">
    <property type="component" value="Unassembled WGS sequence"/>
</dbReference>
<feature type="domain" description="STAS" evidence="1">
    <location>
        <begin position="3"/>
        <end position="105"/>
    </location>
</feature>
<dbReference type="GO" id="GO:0043856">
    <property type="term" value="F:anti-sigma factor antagonist activity"/>
    <property type="evidence" value="ECO:0007669"/>
    <property type="project" value="TreeGrafter"/>
</dbReference>
<dbReference type="RefSeq" id="WP_047944148.1">
    <property type="nucleotide sequence ID" value="NZ_LDPH01000028.1"/>
</dbReference>
<dbReference type="PANTHER" id="PTHR33495:SF2">
    <property type="entry name" value="ANTI-SIGMA FACTOR ANTAGONIST TM_1081-RELATED"/>
    <property type="match status" value="1"/>
</dbReference>
<accession>A0A0J1IAA5</accession>
<gene>
    <name evidence="2" type="ORF">ABW02_20625</name>
</gene>